<dbReference type="AlphaFoldDB" id="A0A9W8RNP5"/>
<feature type="compositionally biased region" description="Polar residues" evidence="1">
    <location>
        <begin position="7"/>
        <end position="17"/>
    </location>
</feature>
<evidence type="ECO:0000313" key="3">
    <source>
        <dbReference type="Proteomes" id="UP001152049"/>
    </source>
</evidence>
<feature type="compositionally biased region" description="Basic and acidic residues" evidence="1">
    <location>
        <begin position="19"/>
        <end position="35"/>
    </location>
</feature>
<dbReference type="Proteomes" id="UP001152049">
    <property type="component" value="Unassembled WGS sequence"/>
</dbReference>
<protein>
    <submittedName>
        <fullName evidence="2">Uncharacterized protein</fullName>
    </submittedName>
</protein>
<gene>
    <name evidence="2" type="ORF">NW762_013221</name>
</gene>
<feature type="region of interest" description="Disordered" evidence="1">
    <location>
        <begin position="1"/>
        <end position="54"/>
    </location>
</feature>
<dbReference type="EMBL" id="JAOQAZ010000040">
    <property type="protein sequence ID" value="KAJ4247083.1"/>
    <property type="molecule type" value="Genomic_DNA"/>
</dbReference>
<keyword evidence="3" id="KW-1185">Reference proteome</keyword>
<organism evidence="2 3">
    <name type="scientific">Fusarium torreyae</name>
    <dbReference type="NCBI Taxonomy" id="1237075"/>
    <lineage>
        <taxon>Eukaryota</taxon>
        <taxon>Fungi</taxon>
        <taxon>Dikarya</taxon>
        <taxon>Ascomycota</taxon>
        <taxon>Pezizomycotina</taxon>
        <taxon>Sordariomycetes</taxon>
        <taxon>Hypocreomycetidae</taxon>
        <taxon>Hypocreales</taxon>
        <taxon>Nectriaceae</taxon>
        <taxon>Fusarium</taxon>
    </lineage>
</organism>
<name>A0A9W8RNP5_9HYPO</name>
<proteinExistence type="predicted"/>
<sequence>MADQPKLNATSNPSSGPETKTERKEKEKTESDSSRNHPVPPQSYIDQSNNEKDCKEWMEQVQCEVRIKGSRKRFDTYPNDK</sequence>
<evidence type="ECO:0000256" key="1">
    <source>
        <dbReference type="SAM" id="MobiDB-lite"/>
    </source>
</evidence>
<evidence type="ECO:0000313" key="2">
    <source>
        <dbReference type="EMBL" id="KAJ4247083.1"/>
    </source>
</evidence>
<comment type="caution">
    <text evidence="2">The sequence shown here is derived from an EMBL/GenBank/DDBJ whole genome shotgun (WGS) entry which is preliminary data.</text>
</comment>
<accession>A0A9W8RNP5</accession>
<reference evidence="2" key="1">
    <citation type="submission" date="2022-09" db="EMBL/GenBank/DDBJ databases">
        <title>Fusarium specimens isolated from Avocado Roots.</title>
        <authorList>
            <person name="Stajich J."/>
            <person name="Roper C."/>
            <person name="Heimlech-Rivalta G."/>
        </authorList>
    </citation>
    <scope>NUCLEOTIDE SEQUENCE</scope>
    <source>
        <strain evidence="2">CF00136</strain>
    </source>
</reference>